<dbReference type="OrthoDB" id="755325at2759"/>
<keyword evidence="4" id="KW-1185">Reference proteome</keyword>
<dbReference type="PANTHER" id="PTHR33699">
    <property type="entry name" value="EXPRESSED PROTEIN"/>
    <property type="match status" value="1"/>
</dbReference>
<feature type="region of interest" description="Disordered" evidence="1">
    <location>
        <begin position="63"/>
        <end position="83"/>
    </location>
</feature>
<dbReference type="PANTHER" id="PTHR33699:SF3">
    <property type="entry name" value="OS06G0347300 PROTEIN"/>
    <property type="match status" value="1"/>
</dbReference>
<dbReference type="AlphaFoldDB" id="A0A833VCU9"/>
<sequence>MEKTRRSRVPAFGDWNNSNELDITQYFDSIHDHCWIEEEYDNDRFYASSTVTPNFVSNPRKVKGNVQVKQQMKKQRRMSGGAVKPVDEDLYKIPPELLHEKSKKKRMVRSLWSGCMRVSCVA</sequence>
<accession>A0A833VCU9</accession>
<feature type="domain" description="RIN4 pathogenic type III effector avirulence factor Avr cleavage site" evidence="2">
    <location>
        <begin position="5"/>
        <end position="32"/>
    </location>
</feature>
<proteinExistence type="predicted"/>
<gene>
    <name evidence="3" type="ORF">FCM35_KLT20935</name>
</gene>
<dbReference type="EMBL" id="SWLB01000009">
    <property type="protein sequence ID" value="KAF3334331.1"/>
    <property type="molecule type" value="Genomic_DNA"/>
</dbReference>
<evidence type="ECO:0000313" key="4">
    <source>
        <dbReference type="Proteomes" id="UP000623129"/>
    </source>
</evidence>
<comment type="caution">
    <text evidence="3">The sequence shown here is derived from an EMBL/GenBank/DDBJ whole genome shotgun (WGS) entry which is preliminary data.</text>
</comment>
<dbReference type="Proteomes" id="UP000623129">
    <property type="component" value="Unassembled WGS sequence"/>
</dbReference>
<evidence type="ECO:0000313" key="3">
    <source>
        <dbReference type="EMBL" id="KAF3334331.1"/>
    </source>
</evidence>
<reference evidence="3" key="1">
    <citation type="submission" date="2020-01" db="EMBL/GenBank/DDBJ databases">
        <title>Genome sequence of Kobresia littledalei, the first chromosome-level genome in the family Cyperaceae.</title>
        <authorList>
            <person name="Qu G."/>
        </authorList>
    </citation>
    <scope>NUCLEOTIDE SEQUENCE</scope>
    <source>
        <strain evidence="3">C.B.Clarke</strain>
        <tissue evidence="3">Leaf</tissue>
    </source>
</reference>
<organism evidence="3 4">
    <name type="scientific">Carex littledalei</name>
    <dbReference type="NCBI Taxonomy" id="544730"/>
    <lineage>
        <taxon>Eukaryota</taxon>
        <taxon>Viridiplantae</taxon>
        <taxon>Streptophyta</taxon>
        <taxon>Embryophyta</taxon>
        <taxon>Tracheophyta</taxon>
        <taxon>Spermatophyta</taxon>
        <taxon>Magnoliopsida</taxon>
        <taxon>Liliopsida</taxon>
        <taxon>Poales</taxon>
        <taxon>Cyperaceae</taxon>
        <taxon>Cyperoideae</taxon>
        <taxon>Cariceae</taxon>
        <taxon>Carex</taxon>
        <taxon>Carex subgen. Euthyceras</taxon>
    </lineage>
</organism>
<dbReference type="InterPro" id="IPR008700">
    <property type="entry name" value="TypeIII_avirulence_cleave"/>
</dbReference>
<evidence type="ECO:0000256" key="1">
    <source>
        <dbReference type="SAM" id="MobiDB-lite"/>
    </source>
</evidence>
<evidence type="ECO:0000259" key="2">
    <source>
        <dbReference type="Pfam" id="PF05627"/>
    </source>
</evidence>
<name>A0A833VCU9_9POAL</name>
<dbReference type="Pfam" id="PF05627">
    <property type="entry name" value="AvrRpt-cleavage"/>
    <property type="match status" value="1"/>
</dbReference>
<protein>
    <recommendedName>
        <fullName evidence="2">RIN4 pathogenic type III effector avirulence factor Avr cleavage site domain-containing protein</fullName>
    </recommendedName>
</protein>